<dbReference type="GO" id="GO:0006355">
    <property type="term" value="P:regulation of DNA-templated transcription"/>
    <property type="evidence" value="ECO:0007669"/>
    <property type="project" value="InterPro"/>
</dbReference>
<dbReference type="InterPro" id="IPR035069">
    <property type="entry name" value="TTHA1013/TTHA0281-like"/>
</dbReference>
<reference evidence="1 2" key="1">
    <citation type="submission" date="2019-08" db="EMBL/GenBank/DDBJ databases">
        <title>In-depth cultivation of the pig gut microbiome towards novel bacterial diversity and tailored functional studies.</title>
        <authorList>
            <person name="Wylensek D."/>
            <person name="Hitch T.C.A."/>
            <person name="Clavel T."/>
        </authorList>
    </citation>
    <scope>NUCLEOTIDE SEQUENCE [LARGE SCALE GENOMIC DNA]</scope>
    <source>
        <strain evidence="1 2">WCA-693-APC-5D-A</strain>
    </source>
</reference>
<evidence type="ECO:0000313" key="2">
    <source>
        <dbReference type="Proteomes" id="UP000433181"/>
    </source>
</evidence>
<dbReference type="SUPFAM" id="SSF47598">
    <property type="entry name" value="Ribbon-helix-helix"/>
    <property type="match status" value="1"/>
</dbReference>
<sequence>MKYKDYVGSVEFSEEDGIFFGKVMGIRALISYEGEDAVSLLSSFHQAIDEYLAWCEESGRLPERAYKGSFNVRIGQDLHRKIAMYAVEKEISLNGLVETALQEYVVREEQKQYSCSR</sequence>
<organism evidence="1 2">
    <name type="scientific">Anaerovibrio slackiae</name>
    <dbReference type="NCBI Taxonomy" id="2652309"/>
    <lineage>
        <taxon>Bacteria</taxon>
        <taxon>Bacillati</taxon>
        <taxon>Bacillota</taxon>
        <taxon>Negativicutes</taxon>
        <taxon>Selenomonadales</taxon>
        <taxon>Selenomonadaceae</taxon>
        <taxon>Anaerovibrio</taxon>
    </lineage>
</organism>
<dbReference type="InterPro" id="IPR008651">
    <property type="entry name" value="Uncharacterised_HicB"/>
</dbReference>
<evidence type="ECO:0000313" key="1">
    <source>
        <dbReference type="EMBL" id="MSU07803.1"/>
    </source>
</evidence>
<accession>A0A6I2U8H1</accession>
<keyword evidence="2" id="KW-1185">Reference proteome</keyword>
<proteinExistence type="predicted"/>
<dbReference type="Pfam" id="PF05534">
    <property type="entry name" value="HicB"/>
    <property type="match status" value="1"/>
</dbReference>
<dbReference type="SUPFAM" id="SSF143100">
    <property type="entry name" value="TTHA1013/TTHA0281-like"/>
    <property type="match status" value="1"/>
</dbReference>
<dbReference type="Gene3D" id="1.10.1220.10">
    <property type="entry name" value="Met repressor-like"/>
    <property type="match status" value="1"/>
</dbReference>
<comment type="caution">
    <text evidence="1">The sequence shown here is derived from an EMBL/GenBank/DDBJ whole genome shotgun (WGS) entry which is preliminary data.</text>
</comment>
<dbReference type="Proteomes" id="UP000433181">
    <property type="component" value="Unassembled WGS sequence"/>
</dbReference>
<dbReference type="InterPro" id="IPR010985">
    <property type="entry name" value="Ribbon_hlx_hlx"/>
</dbReference>
<protein>
    <submittedName>
        <fullName evidence="1">Type II toxin-antitoxin system HicB family antitoxin</fullName>
    </submittedName>
</protein>
<dbReference type="EMBL" id="VUNR01000003">
    <property type="protein sequence ID" value="MSU07803.1"/>
    <property type="molecule type" value="Genomic_DNA"/>
</dbReference>
<name>A0A6I2U8H1_9FIRM</name>
<gene>
    <name evidence="1" type="ORF">FYJ84_02215</name>
</gene>
<dbReference type="InterPro" id="IPR013321">
    <property type="entry name" value="Arc_rbn_hlx_hlx"/>
</dbReference>
<dbReference type="AlphaFoldDB" id="A0A6I2U8H1"/>